<evidence type="ECO:0000256" key="2">
    <source>
        <dbReference type="ARBA" id="ARBA00001933"/>
    </source>
</evidence>
<dbReference type="NCBIfam" id="TIGR00492">
    <property type="entry name" value="alr"/>
    <property type="match status" value="1"/>
</dbReference>
<comment type="pathway">
    <text evidence="5">Amino-acid biosynthesis; D-alanine biosynthesis; D-alanine from L-alanine: step 1/1.</text>
</comment>
<dbReference type="HAMAP" id="MF_01201">
    <property type="entry name" value="Ala_racemase"/>
    <property type="match status" value="1"/>
</dbReference>
<dbReference type="SUPFAM" id="SSF51419">
    <property type="entry name" value="PLP-binding barrel"/>
    <property type="match status" value="1"/>
</dbReference>
<evidence type="ECO:0000256" key="1">
    <source>
        <dbReference type="ARBA" id="ARBA00000316"/>
    </source>
</evidence>
<dbReference type="UniPathway" id="UPA00042">
    <property type="reaction ID" value="UER00497"/>
</dbReference>
<evidence type="ECO:0000256" key="5">
    <source>
        <dbReference type="HAMAP-Rule" id="MF_01201"/>
    </source>
</evidence>
<feature type="domain" description="Alanine racemase C-terminal" evidence="8">
    <location>
        <begin position="247"/>
        <end position="372"/>
    </location>
</feature>
<dbReference type="FunFam" id="3.20.20.10:FF:000002">
    <property type="entry name" value="Alanine racemase"/>
    <property type="match status" value="1"/>
</dbReference>
<dbReference type="GO" id="GO:0005829">
    <property type="term" value="C:cytosol"/>
    <property type="evidence" value="ECO:0007669"/>
    <property type="project" value="TreeGrafter"/>
</dbReference>
<evidence type="ECO:0000256" key="6">
    <source>
        <dbReference type="PIRSR" id="PIRSR600821-50"/>
    </source>
</evidence>
<keyword evidence="3 5" id="KW-0663">Pyridoxal phosphate</keyword>
<evidence type="ECO:0000313" key="10">
    <source>
        <dbReference type="Proteomes" id="UP000198948"/>
    </source>
</evidence>
<dbReference type="Gene3D" id="3.20.20.10">
    <property type="entry name" value="Alanine racemase"/>
    <property type="match status" value="1"/>
</dbReference>
<evidence type="ECO:0000256" key="3">
    <source>
        <dbReference type="ARBA" id="ARBA00022898"/>
    </source>
</evidence>
<dbReference type="SUPFAM" id="SSF50621">
    <property type="entry name" value="Alanine racemase C-terminal domain-like"/>
    <property type="match status" value="1"/>
</dbReference>
<proteinExistence type="inferred from homology"/>
<dbReference type="SMART" id="SM01005">
    <property type="entry name" value="Ala_racemase_C"/>
    <property type="match status" value="1"/>
</dbReference>
<feature type="modified residue" description="N6-(pyridoxal phosphate)lysine" evidence="5 6">
    <location>
        <position position="40"/>
    </location>
</feature>
<name>A0A1H9U2I6_9LACT</name>
<evidence type="ECO:0000313" key="9">
    <source>
        <dbReference type="EMBL" id="SES03374.1"/>
    </source>
</evidence>
<dbReference type="OrthoDB" id="9813814at2"/>
<evidence type="ECO:0000259" key="8">
    <source>
        <dbReference type="SMART" id="SM01005"/>
    </source>
</evidence>
<dbReference type="AlphaFoldDB" id="A0A1H9U2I6"/>
<sequence>MISGLHRHTVAMIEKEAIFDNIQNELERLSPNEELFAVVKANAYGHGAVAVAEIAKDAGASGFCVAIIDEALELREAGFKEPIFILGLVDIRYVAILAEKNISVTASSISWLAQAQEKLADTPIKQPLNIHLAVDSGMGRIGFTSKEAIKEAETLLKKATHLNFEGIFTHFATADQENTTYFNQQVATFNELLASVESKPKYVHTANSATALWHQETQSNLVRFGVAMYGLNPSGEALKAPYPLRPALKLVTEVVHIKQMHQGDRISYGATYEASEGEWIATLPIGYADGWLRQLQGMSVLVNGKKAEIVGRICMDQCMIRLDEPVPIGTEVTLIGKEGEHEITVQSIANQLSTIHYEVVCGLSYRVPRIYC</sequence>
<dbReference type="GO" id="GO:0009252">
    <property type="term" value="P:peptidoglycan biosynthetic process"/>
    <property type="evidence" value="ECO:0007669"/>
    <property type="project" value="TreeGrafter"/>
</dbReference>
<dbReference type="InterPro" id="IPR011079">
    <property type="entry name" value="Ala_racemase_C"/>
</dbReference>
<comment type="catalytic activity">
    <reaction evidence="1 5">
        <text>L-alanine = D-alanine</text>
        <dbReference type="Rhea" id="RHEA:20249"/>
        <dbReference type="ChEBI" id="CHEBI:57416"/>
        <dbReference type="ChEBI" id="CHEBI:57972"/>
        <dbReference type="EC" id="5.1.1.1"/>
    </reaction>
</comment>
<feature type="binding site" evidence="5 7">
    <location>
        <position position="140"/>
    </location>
    <ligand>
        <name>substrate</name>
    </ligand>
</feature>
<dbReference type="PANTHER" id="PTHR30511:SF0">
    <property type="entry name" value="ALANINE RACEMASE, CATABOLIC-RELATED"/>
    <property type="match status" value="1"/>
</dbReference>
<dbReference type="RefSeq" id="WP_092653636.1">
    <property type="nucleotide sequence ID" value="NZ_FOHA01000020.1"/>
</dbReference>
<dbReference type="EMBL" id="FOHA01000020">
    <property type="protein sequence ID" value="SES03374.1"/>
    <property type="molecule type" value="Genomic_DNA"/>
</dbReference>
<evidence type="ECO:0000256" key="7">
    <source>
        <dbReference type="PIRSR" id="PIRSR600821-52"/>
    </source>
</evidence>
<accession>A0A1H9U2I6</accession>
<dbReference type="FunFam" id="2.40.37.10:FF:000006">
    <property type="entry name" value="Alanine racemase"/>
    <property type="match status" value="1"/>
</dbReference>
<dbReference type="GO" id="GO:0008784">
    <property type="term" value="F:alanine racemase activity"/>
    <property type="evidence" value="ECO:0007669"/>
    <property type="project" value="UniProtKB-UniRule"/>
</dbReference>
<dbReference type="PROSITE" id="PS00395">
    <property type="entry name" value="ALANINE_RACEMASE"/>
    <property type="match status" value="1"/>
</dbReference>
<keyword evidence="10" id="KW-1185">Reference proteome</keyword>
<dbReference type="PRINTS" id="PR00992">
    <property type="entry name" value="ALARACEMASE"/>
</dbReference>
<dbReference type="EC" id="5.1.1.1" evidence="5"/>
<comment type="similarity">
    <text evidence="5">Belongs to the alanine racemase family.</text>
</comment>
<dbReference type="Pfam" id="PF00842">
    <property type="entry name" value="Ala_racemase_C"/>
    <property type="match status" value="1"/>
</dbReference>
<comment type="cofactor">
    <cofactor evidence="2 5 6">
        <name>pyridoxal 5'-phosphate</name>
        <dbReference type="ChEBI" id="CHEBI:597326"/>
    </cofactor>
</comment>
<reference evidence="9 10" key="1">
    <citation type="submission" date="2016-10" db="EMBL/GenBank/DDBJ databases">
        <authorList>
            <person name="de Groot N.N."/>
        </authorList>
    </citation>
    <scope>NUCLEOTIDE SEQUENCE [LARGE SCALE GENOMIC DNA]</scope>
    <source>
        <strain evidence="9 10">DSM 13760</strain>
    </source>
</reference>
<gene>
    <name evidence="9" type="ORF">SAMN04488559_12010</name>
</gene>
<dbReference type="PANTHER" id="PTHR30511">
    <property type="entry name" value="ALANINE RACEMASE"/>
    <property type="match status" value="1"/>
</dbReference>
<dbReference type="InterPro" id="IPR009006">
    <property type="entry name" value="Ala_racemase/Decarboxylase_C"/>
</dbReference>
<dbReference type="Pfam" id="PF01168">
    <property type="entry name" value="Ala_racemase_N"/>
    <property type="match status" value="1"/>
</dbReference>
<dbReference type="GO" id="GO:0030170">
    <property type="term" value="F:pyridoxal phosphate binding"/>
    <property type="evidence" value="ECO:0007669"/>
    <property type="project" value="UniProtKB-UniRule"/>
</dbReference>
<organism evidence="9 10">
    <name type="scientific">Isobaculum melis</name>
    <dbReference type="NCBI Taxonomy" id="142588"/>
    <lineage>
        <taxon>Bacteria</taxon>
        <taxon>Bacillati</taxon>
        <taxon>Bacillota</taxon>
        <taxon>Bacilli</taxon>
        <taxon>Lactobacillales</taxon>
        <taxon>Carnobacteriaceae</taxon>
        <taxon>Isobaculum</taxon>
    </lineage>
</organism>
<dbReference type="STRING" id="142588.SAMN04488559_12010"/>
<comment type="function">
    <text evidence="5">Catalyzes the interconversion of L-alanine and D-alanine. May also act on other amino acids.</text>
</comment>
<dbReference type="GO" id="GO:0030632">
    <property type="term" value="P:D-alanine biosynthetic process"/>
    <property type="evidence" value="ECO:0007669"/>
    <property type="project" value="UniProtKB-UniRule"/>
</dbReference>
<keyword evidence="4 5" id="KW-0413">Isomerase</keyword>
<dbReference type="Gene3D" id="2.40.37.10">
    <property type="entry name" value="Lyase, Ornithine Decarboxylase, Chain A, domain 1"/>
    <property type="match status" value="1"/>
</dbReference>
<feature type="binding site" evidence="5 7">
    <location>
        <position position="315"/>
    </location>
    <ligand>
        <name>substrate</name>
    </ligand>
</feature>
<dbReference type="InterPro" id="IPR020622">
    <property type="entry name" value="Ala_racemase_pyridoxalP-BS"/>
</dbReference>
<evidence type="ECO:0000256" key="4">
    <source>
        <dbReference type="ARBA" id="ARBA00023235"/>
    </source>
</evidence>
<dbReference type="CDD" id="cd00430">
    <property type="entry name" value="PLPDE_III_AR"/>
    <property type="match status" value="1"/>
</dbReference>
<feature type="active site" description="Proton acceptor; specific for D-alanine" evidence="5">
    <location>
        <position position="40"/>
    </location>
</feature>
<dbReference type="InterPro" id="IPR001608">
    <property type="entry name" value="Ala_racemase_N"/>
</dbReference>
<dbReference type="InterPro" id="IPR000821">
    <property type="entry name" value="Ala_racemase"/>
</dbReference>
<dbReference type="Proteomes" id="UP000198948">
    <property type="component" value="Unassembled WGS sequence"/>
</dbReference>
<feature type="active site" description="Proton acceptor; specific for L-alanine" evidence="5">
    <location>
        <position position="268"/>
    </location>
</feature>
<dbReference type="InterPro" id="IPR029066">
    <property type="entry name" value="PLP-binding_barrel"/>
</dbReference>
<protein>
    <recommendedName>
        <fullName evidence="5">Alanine racemase</fullName>
        <ecNumber evidence="5">5.1.1.1</ecNumber>
    </recommendedName>
</protein>